<evidence type="ECO:0000313" key="2">
    <source>
        <dbReference type="Proteomes" id="UP001329825"/>
    </source>
</evidence>
<organism evidence="1 2">
    <name type="scientific">Kwoniella shivajii</name>
    <dbReference type="NCBI Taxonomy" id="564305"/>
    <lineage>
        <taxon>Eukaryota</taxon>
        <taxon>Fungi</taxon>
        <taxon>Dikarya</taxon>
        <taxon>Basidiomycota</taxon>
        <taxon>Agaricomycotina</taxon>
        <taxon>Tremellomycetes</taxon>
        <taxon>Tremellales</taxon>
        <taxon>Cryptococcaceae</taxon>
        <taxon>Kwoniella</taxon>
    </lineage>
</organism>
<dbReference type="GeneID" id="87960054"/>
<proteinExistence type="predicted"/>
<keyword evidence="2" id="KW-1185">Reference proteome</keyword>
<dbReference type="EMBL" id="CP141891">
    <property type="protein sequence ID" value="WRT70925.1"/>
    <property type="molecule type" value="Genomic_DNA"/>
</dbReference>
<protein>
    <submittedName>
        <fullName evidence="1">Uncharacterized protein</fullName>
    </submittedName>
</protein>
<gene>
    <name evidence="1" type="ORF">IL334_007924</name>
</gene>
<sequence>MEFRPTPFQQVQTVDVESINGLLSSIWPPTKVVLSNTEVLVIPSPTDSNPLQVKRVKQLLSKLDGFIMTPHLRFSTAQNALYLYVSLPSFQLGSFQHCPAQPVPTYQTLPFENWCLAYRVFPEIAKTDKQSMPVTFTDPLRLAERDTMFRLRLGMLGGIFIPDIDNSHTPGAPQISASEDVSALVHDYLTHRSRNGTDSFMYLSHPSFSTSITQPQVPVLEPMEFCRTIAHYEVASTTSRPTEADKSSQGPLGHVILASEFSHKERSLSKFGEGSTGLPINPQTVDRIIGSSIFEDAFWLLWAGNMIKTVAVSVVGRLAWKAIQAIRGPIIMANMFAQTAAWDVKMEPWSRPGTGKFDQSSVVTRKPRDWYEGLSVVSQVDHQVQYSAGDHQLHVSAAATVKIDASYKPQKFATGGRNYTQSNHIDFNCTWEYGLLLECQGDNVVLTQSGTPVVSLRTLNFDGAMDQNWFLSETPSLMVTTIQESIKALSEISFQQMTVQHAVAVGKLVRSSPSVNEVGSLMMPMTLIGINESDERSNIAKKMVDDPQKGKQLFADLIAKMGGFDKLQTVLMDNGQEL</sequence>
<evidence type="ECO:0000313" key="1">
    <source>
        <dbReference type="EMBL" id="WRT70925.1"/>
    </source>
</evidence>
<reference evidence="1 2" key="1">
    <citation type="submission" date="2024-01" db="EMBL/GenBank/DDBJ databases">
        <title>Comparative genomics of Cryptococcus and Kwoniella reveals pathogenesis evolution and contrasting modes of karyotype evolution via chromosome fusion or intercentromeric recombination.</title>
        <authorList>
            <person name="Coelho M.A."/>
            <person name="David-Palma M."/>
            <person name="Shea T."/>
            <person name="Bowers K."/>
            <person name="McGinley-Smith S."/>
            <person name="Mohammad A.W."/>
            <person name="Gnirke A."/>
            <person name="Yurkov A.M."/>
            <person name="Nowrousian M."/>
            <person name="Sun S."/>
            <person name="Cuomo C.A."/>
            <person name="Heitman J."/>
        </authorList>
    </citation>
    <scope>NUCLEOTIDE SEQUENCE [LARGE SCALE GENOMIC DNA]</scope>
    <source>
        <strain evidence="1">CBS 11374</strain>
    </source>
</reference>
<accession>A0ABZ1DC53</accession>
<name>A0ABZ1DC53_9TREE</name>
<dbReference type="RefSeq" id="XP_062795664.1">
    <property type="nucleotide sequence ID" value="XM_062939613.1"/>
</dbReference>
<dbReference type="Proteomes" id="UP001329825">
    <property type="component" value="Chromosome 11"/>
</dbReference>